<dbReference type="InterPro" id="IPR011527">
    <property type="entry name" value="ABC1_TM_dom"/>
</dbReference>
<reference evidence="17" key="1">
    <citation type="submission" date="2020-04" db="EMBL/GenBank/DDBJ databases">
        <authorList>
            <person name="Neveu A P."/>
        </authorList>
    </citation>
    <scope>NUCLEOTIDE SEQUENCE</scope>
    <source>
        <tissue evidence="17">Whole embryo</tissue>
    </source>
</reference>
<feature type="domain" description="ABC transporter" evidence="15">
    <location>
        <begin position="1086"/>
        <end position="1324"/>
    </location>
</feature>
<dbReference type="SUPFAM" id="SSF90123">
    <property type="entry name" value="ABC transporter transmembrane region"/>
    <property type="match status" value="2"/>
</dbReference>
<dbReference type="SUPFAM" id="SSF52540">
    <property type="entry name" value="P-loop containing nucleoside triphosphate hydrolases"/>
    <property type="match status" value="2"/>
</dbReference>
<evidence type="ECO:0000256" key="12">
    <source>
        <dbReference type="ARBA" id="ARBA00023180"/>
    </source>
</evidence>
<dbReference type="CDD" id="cd18578">
    <property type="entry name" value="ABC_6TM_Pgp_ABCB1_D2_like"/>
    <property type="match status" value="1"/>
</dbReference>
<feature type="compositionally biased region" description="Polar residues" evidence="13">
    <location>
        <begin position="7"/>
        <end position="20"/>
    </location>
</feature>
<feature type="domain" description="ABC transporter" evidence="15">
    <location>
        <begin position="445"/>
        <end position="681"/>
    </location>
</feature>
<feature type="transmembrane region" description="Helical" evidence="14">
    <location>
        <begin position="346"/>
        <end position="369"/>
    </location>
</feature>
<dbReference type="Pfam" id="PF00664">
    <property type="entry name" value="ABC_membrane"/>
    <property type="match status" value="2"/>
</dbReference>
<evidence type="ECO:0000256" key="5">
    <source>
        <dbReference type="ARBA" id="ARBA00022692"/>
    </source>
</evidence>
<dbReference type="PROSITE" id="PS00211">
    <property type="entry name" value="ABC_TRANSPORTER_1"/>
    <property type="match status" value="2"/>
</dbReference>
<keyword evidence="12" id="KW-0325">Glycoprotein</keyword>
<dbReference type="SMART" id="SM00382">
    <property type="entry name" value="AAA"/>
    <property type="match status" value="2"/>
</dbReference>
<dbReference type="Gene3D" id="1.20.1560.10">
    <property type="entry name" value="ABC transporter type 1, transmembrane domain"/>
    <property type="match status" value="1"/>
</dbReference>
<feature type="transmembrane region" description="Helical" evidence="14">
    <location>
        <begin position="761"/>
        <end position="791"/>
    </location>
</feature>
<evidence type="ECO:0000259" key="16">
    <source>
        <dbReference type="PROSITE" id="PS50929"/>
    </source>
</evidence>
<dbReference type="PANTHER" id="PTHR43394">
    <property type="entry name" value="ATP-DEPENDENT PERMEASE MDL1, MITOCHONDRIAL"/>
    <property type="match status" value="1"/>
</dbReference>
<evidence type="ECO:0000256" key="4">
    <source>
        <dbReference type="ARBA" id="ARBA00022475"/>
    </source>
</evidence>
<dbReference type="Gene3D" id="3.40.50.300">
    <property type="entry name" value="P-loop containing nucleotide triphosphate hydrolases"/>
    <property type="match status" value="2"/>
</dbReference>
<feature type="transmembrane region" description="Helical" evidence="14">
    <location>
        <begin position="987"/>
        <end position="1008"/>
    </location>
</feature>
<dbReference type="FunFam" id="3.40.50.300:FF:000479">
    <property type="entry name" value="Multidrug resistance protein 1A"/>
    <property type="match status" value="1"/>
</dbReference>
<feature type="transmembrane region" description="Helical" evidence="14">
    <location>
        <begin position="381"/>
        <end position="399"/>
    </location>
</feature>
<evidence type="ECO:0000256" key="3">
    <source>
        <dbReference type="ARBA" id="ARBA00022448"/>
    </source>
</evidence>
<dbReference type="FunFam" id="1.20.1560.10:FF:000046">
    <property type="entry name" value="ATP-binding cassette subfamily B member 11"/>
    <property type="match status" value="1"/>
</dbReference>
<keyword evidence="11 14" id="KW-0472">Membrane</keyword>
<protein>
    <submittedName>
        <fullName evidence="17">Multidrug resistance protein 1A-like</fullName>
    </submittedName>
</protein>
<dbReference type="InterPro" id="IPR039421">
    <property type="entry name" value="Type_1_exporter"/>
</dbReference>
<accession>A0A6F9D4Q2</accession>
<evidence type="ECO:0000256" key="14">
    <source>
        <dbReference type="SAM" id="Phobius"/>
    </source>
</evidence>
<proteinExistence type="evidence at transcript level"/>
<dbReference type="Pfam" id="PF00005">
    <property type="entry name" value="ABC_tran"/>
    <property type="match status" value="2"/>
</dbReference>
<evidence type="ECO:0000256" key="6">
    <source>
        <dbReference type="ARBA" id="ARBA00022737"/>
    </source>
</evidence>
<comment type="similarity">
    <text evidence="2">Belongs to the ABC transporter superfamily. ABCB family. Multidrug resistance exporter (TC 3.A.1.201) subfamily.</text>
</comment>
<sequence>MAEANGKSENGSINGTTFKNNKVADGETPPPSYEDIDLEVVTKNGKKSGSTSGSETSDKKKKKEPDPTVPYLDLYRYADGVDYLLLVIGTISAAIHGVSMPVMFIFFGDLTTSFVSFGSVFAGNLSTNTLTPEQVQNLTDSGYAVGCNGILVPPSPTLDLNTIITDIAIKFSVIAAAVWIFGGLQVTCWALQAVRQINKIRLSFFHSILRQDIGFFDLNSAGELNTRLADDVSKIQSGIGDKVSMAIMNITRFIGGLVIGFIYSWQLSLVILAVSPLLACAAIMMFKVIATFTKKELDAYAAAGGIAEEVISSIRTVVAFGGQEKEVERYSKNLEQARSVGIRKGFFAGFSLGSLMLVMFSTYGLAFWYGSTLVIGGTLQVGELLTAFFGVLIGAFSLAQGGGDIEYFANAKAAAYKVFHVIDRKPEIDSMSDEGHKPTKVVGEINFKQVNFSYPSRPDVEILHDVSFTAESGKTTALCGQSGCGKSTCVQLIQRFYDPANGTLELDGVDIRTLNVRWLREHIGIVSQEPILFDTTIMENIRYGRDDVTDDEIISATKQSNAYDFVMKLPNKFDTMVGEGGAQMSGGQKQRIAIARAIVRNPKIMLLDEATSALDTESESVVQAALEKASQGRTTLVIAHRLSTIKNSDKIIGFHEGRAMEQGSHDDLLKVENGIYQNLVHMQSYTAEEGAISKDARPLSPKASLRQVSRQSLRKRLISTTSIRSDTKHGAEETEDEPEEDEELPEFSFSRVMAMNKPETFYIICGCLSAAINGGLQPVFAILFAEIIGAFAQPDEAEKNRLIVLYSLLFVAIGATAFIVNILQATSFAKSGEELTMRLRNRGFRAVLRQEMGYYDDHRNSTGALTTRLATDASKVQGCTGVQGGVVVQSICALGVALGIAFGYSWQLTLLTLGFVPLMAVAGMLQMKVFTGQASAESKAFEDAGQIATEATLNIRTVASLTKEPTFEEKYRTAMTLPYEKAKRKTYVYGVTFGFSQAIVFFAYAATFRFGAWLVEECLLDFQNVFKVLMAVIFGAFAVGQTSSFAPNLADAKIAATRMFKLFDRVPEIDSYSEDGKSPKSTNSKVDYSKVKFNYPTRPDVQVLKGLNLGIEPGKRVALVGQSGCGKSTCIQLLERFYDPVEGAVTLDNEDLKNLNISWLRSQMGIVSQEPILFDKTIAENIRYGDNSRVASMDEVVQAAKNANIHSFIQGLPDGYETSVGGKGAQLSGGQKQRVAIARALLRNPKILLLDEATSALDAESEKIVQDALDAASENRTSIIIAHRLSTVKNADVICVLENGTVVEKGTHNELIALKGSYFSLVNAQLHKKGE</sequence>
<feature type="transmembrane region" description="Helical" evidence="14">
    <location>
        <begin position="803"/>
        <end position="823"/>
    </location>
</feature>
<dbReference type="FunFam" id="1.20.1560.10:FF:000018">
    <property type="entry name" value="ATP-binding cassette subfamily B member 11"/>
    <property type="match status" value="1"/>
</dbReference>
<dbReference type="PANTHER" id="PTHR43394:SF27">
    <property type="entry name" value="ATP-DEPENDENT TRANSLOCASE ABCB1-LIKE"/>
    <property type="match status" value="1"/>
</dbReference>
<dbReference type="GO" id="GO:0005886">
    <property type="term" value="C:plasma membrane"/>
    <property type="evidence" value="ECO:0007669"/>
    <property type="project" value="UniProtKB-SubCell"/>
</dbReference>
<evidence type="ECO:0000313" key="17">
    <source>
        <dbReference type="EMBL" id="CAB3219616.1"/>
    </source>
</evidence>
<dbReference type="GO" id="GO:0090374">
    <property type="term" value="P:oligopeptide export from mitochondrion"/>
    <property type="evidence" value="ECO:0007669"/>
    <property type="project" value="TreeGrafter"/>
</dbReference>
<keyword evidence="6" id="KW-0677">Repeat</keyword>
<dbReference type="InterPro" id="IPR036640">
    <property type="entry name" value="ABC1_TM_sf"/>
</dbReference>
<dbReference type="PROSITE" id="PS50893">
    <property type="entry name" value="ABC_TRANSPORTER_2"/>
    <property type="match status" value="2"/>
</dbReference>
<keyword evidence="8" id="KW-0067">ATP-binding</keyword>
<evidence type="ECO:0000256" key="9">
    <source>
        <dbReference type="ARBA" id="ARBA00022967"/>
    </source>
</evidence>
<feature type="transmembrane region" description="Helical" evidence="14">
    <location>
        <begin position="83"/>
        <end position="107"/>
    </location>
</feature>
<feature type="transmembrane region" description="Helical" evidence="14">
    <location>
        <begin position="884"/>
        <end position="904"/>
    </location>
</feature>
<feature type="region of interest" description="Disordered" evidence="13">
    <location>
        <begin position="724"/>
        <end position="745"/>
    </location>
</feature>
<evidence type="ECO:0000256" key="2">
    <source>
        <dbReference type="ARBA" id="ARBA00007577"/>
    </source>
</evidence>
<dbReference type="InterPro" id="IPR017871">
    <property type="entry name" value="ABC_transporter-like_CS"/>
</dbReference>
<feature type="region of interest" description="Disordered" evidence="13">
    <location>
        <begin position="1"/>
        <end position="66"/>
    </location>
</feature>
<dbReference type="InterPro" id="IPR027417">
    <property type="entry name" value="P-loop_NTPase"/>
</dbReference>
<feature type="domain" description="ABC transmembrane type-1" evidence="16">
    <location>
        <begin position="87"/>
        <end position="410"/>
    </location>
</feature>
<keyword evidence="5 14" id="KW-0812">Transmembrane</keyword>
<comment type="subcellular location">
    <subcellularLocation>
        <location evidence="1">Cell membrane</location>
        <topology evidence="1">Multi-pass membrane protein</topology>
    </subcellularLocation>
</comment>
<evidence type="ECO:0000256" key="10">
    <source>
        <dbReference type="ARBA" id="ARBA00022989"/>
    </source>
</evidence>
<name>A0A6F9D4Q2_9ASCI</name>
<dbReference type="InterPro" id="IPR003439">
    <property type="entry name" value="ABC_transporter-like_ATP-bd"/>
</dbReference>
<evidence type="ECO:0000259" key="15">
    <source>
        <dbReference type="PROSITE" id="PS50893"/>
    </source>
</evidence>
<feature type="compositionally biased region" description="Acidic residues" evidence="13">
    <location>
        <begin position="733"/>
        <end position="745"/>
    </location>
</feature>
<dbReference type="GO" id="GO:0016887">
    <property type="term" value="F:ATP hydrolysis activity"/>
    <property type="evidence" value="ECO:0007669"/>
    <property type="project" value="InterPro"/>
</dbReference>
<evidence type="ECO:0000256" key="7">
    <source>
        <dbReference type="ARBA" id="ARBA00022741"/>
    </source>
</evidence>
<feature type="transmembrane region" description="Helical" evidence="14">
    <location>
        <begin position="1028"/>
        <end position="1050"/>
    </location>
</feature>
<evidence type="ECO:0000256" key="11">
    <source>
        <dbReference type="ARBA" id="ARBA00023136"/>
    </source>
</evidence>
<dbReference type="FunFam" id="3.40.50.300:FF:000205">
    <property type="entry name" value="ABC transporter B family member 4"/>
    <property type="match status" value="1"/>
</dbReference>
<dbReference type="GO" id="GO:0015421">
    <property type="term" value="F:ABC-type oligopeptide transporter activity"/>
    <property type="evidence" value="ECO:0007669"/>
    <property type="project" value="TreeGrafter"/>
</dbReference>
<keyword evidence="7" id="KW-0547">Nucleotide-binding</keyword>
<feature type="transmembrane region" description="Helical" evidence="14">
    <location>
        <begin position="269"/>
        <end position="290"/>
    </location>
</feature>
<dbReference type="CDD" id="cd03249">
    <property type="entry name" value="ABC_MTABC3_MDL1_MDL2"/>
    <property type="match status" value="2"/>
</dbReference>
<keyword evidence="3" id="KW-0813">Transport</keyword>
<evidence type="ECO:0000256" key="13">
    <source>
        <dbReference type="SAM" id="MobiDB-lite"/>
    </source>
</evidence>
<dbReference type="GO" id="GO:0005743">
    <property type="term" value="C:mitochondrial inner membrane"/>
    <property type="evidence" value="ECO:0007669"/>
    <property type="project" value="TreeGrafter"/>
</dbReference>
<evidence type="ECO:0000256" key="1">
    <source>
        <dbReference type="ARBA" id="ARBA00004651"/>
    </source>
</evidence>
<dbReference type="EMBL" id="LR782583">
    <property type="protein sequence ID" value="CAB3219616.1"/>
    <property type="molecule type" value="mRNA"/>
</dbReference>
<organism evidence="17">
    <name type="scientific">Phallusia mammillata</name>
    <dbReference type="NCBI Taxonomy" id="59560"/>
    <lineage>
        <taxon>Eukaryota</taxon>
        <taxon>Metazoa</taxon>
        <taxon>Chordata</taxon>
        <taxon>Tunicata</taxon>
        <taxon>Ascidiacea</taxon>
        <taxon>Phlebobranchia</taxon>
        <taxon>Ascidiidae</taxon>
        <taxon>Phallusia</taxon>
    </lineage>
</organism>
<dbReference type="PROSITE" id="PS50929">
    <property type="entry name" value="ABC_TM1F"/>
    <property type="match status" value="2"/>
</dbReference>
<dbReference type="CDD" id="cd18577">
    <property type="entry name" value="ABC_6TM_Pgp_ABCB1_D1_like"/>
    <property type="match status" value="1"/>
</dbReference>
<dbReference type="InterPro" id="IPR003593">
    <property type="entry name" value="AAA+_ATPase"/>
</dbReference>
<feature type="transmembrane region" description="Helical" evidence="14">
    <location>
        <begin position="167"/>
        <end position="191"/>
    </location>
</feature>
<keyword evidence="10 14" id="KW-1133">Transmembrane helix</keyword>
<dbReference type="GO" id="GO:0005524">
    <property type="term" value="F:ATP binding"/>
    <property type="evidence" value="ECO:0007669"/>
    <property type="project" value="UniProtKB-KW"/>
</dbReference>
<feature type="transmembrane region" description="Helical" evidence="14">
    <location>
        <begin position="910"/>
        <end position="930"/>
    </location>
</feature>
<feature type="domain" description="ABC transmembrane type-1" evidence="16">
    <location>
        <begin position="766"/>
        <end position="1051"/>
    </location>
</feature>
<feature type="transmembrane region" description="Helical" evidence="14">
    <location>
        <begin position="243"/>
        <end position="263"/>
    </location>
</feature>
<keyword evidence="4" id="KW-1003">Cell membrane</keyword>
<gene>
    <name evidence="17" type="primary">Abcb1a-001</name>
</gene>
<evidence type="ECO:0000256" key="8">
    <source>
        <dbReference type="ARBA" id="ARBA00022840"/>
    </source>
</evidence>
<keyword evidence="9" id="KW-1278">Translocase</keyword>